<sequence length="123" mass="14198">MGRNSEDNPFKEMEKWLEHFFLDPLTSYLDQSAFRIDIFETDAEYIVEALLTDYTAAMLSVILNGHELIIRAEKDKETVSREVDFPFLLTDKQVTSRFSCGILEIFISKTSKGSGKNRRVPIQ</sequence>
<name>A0A5D4RBB7_9BACI</name>
<accession>A0A5D4RBB7</accession>
<dbReference type="CDD" id="cd00298">
    <property type="entry name" value="ACD_sHsps_p23-like"/>
    <property type="match status" value="1"/>
</dbReference>
<proteinExistence type="predicted"/>
<organism evidence="1 2">
    <name type="scientific">Bacillus infantis</name>
    <dbReference type="NCBI Taxonomy" id="324767"/>
    <lineage>
        <taxon>Bacteria</taxon>
        <taxon>Bacillati</taxon>
        <taxon>Bacillota</taxon>
        <taxon>Bacilli</taxon>
        <taxon>Bacillales</taxon>
        <taxon>Bacillaceae</taxon>
        <taxon>Bacillus</taxon>
    </lineage>
</organism>
<evidence type="ECO:0000313" key="2">
    <source>
        <dbReference type="Proteomes" id="UP000322139"/>
    </source>
</evidence>
<dbReference type="RefSeq" id="WP_148975284.1">
    <property type="nucleotide sequence ID" value="NZ_JBNIKT010000004.1"/>
</dbReference>
<dbReference type="Proteomes" id="UP000322139">
    <property type="component" value="Unassembled WGS sequence"/>
</dbReference>
<dbReference type="SUPFAM" id="SSF49764">
    <property type="entry name" value="HSP20-like chaperones"/>
    <property type="match status" value="1"/>
</dbReference>
<dbReference type="EMBL" id="VTER01000006">
    <property type="protein sequence ID" value="TYS47970.1"/>
    <property type="molecule type" value="Genomic_DNA"/>
</dbReference>
<evidence type="ECO:0000313" key="1">
    <source>
        <dbReference type="EMBL" id="TYS47970.1"/>
    </source>
</evidence>
<dbReference type="Gene3D" id="2.60.40.790">
    <property type="match status" value="1"/>
</dbReference>
<reference evidence="1 2" key="1">
    <citation type="submission" date="2019-08" db="EMBL/GenBank/DDBJ databases">
        <title>Bacillus genomes from the desert of Cuatro Cienegas, Coahuila.</title>
        <authorList>
            <person name="Olmedo-Alvarez G."/>
        </authorList>
    </citation>
    <scope>NUCLEOTIDE SEQUENCE [LARGE SCALE GENOMIC DNA]</scope>
    <source>
        <strain evidence="1 2">CH446_14T</strain>
    </source>
</reference>
<comment type="caution">
    <text evidence="1">The sequence shown here is derived from an EMBL/GenBank/DDBJ whole genome shotgun (WGS) entry which is preliminary data.</text>
</comment>
<dbReference type="AlphaFoldDB" id="A0A5D4RBB7"/>
<dbReference type="InterPro" id="IPR008978">
    <property type="entry name" value="HSP20-like_chaperone"/>
</dbReference>
<gene>
    <name evidence="1" type="ORF">FZD51_13690</name>
</gene>
<protein>
    <submittedName>
        <fullName evidence="1">Hsp20/alpha crystallin family protein</fullName>
    </submittedName>
</protein>